<accession>A0A3S0N6U5</accession>
<comment type="caution">
    <text evidence="1">The sequence shown here is derived from an EMBL/GenBank/DDBJ whole genome shotgun (WGS) entry which is preliminary data.</text>
</comment>
<name>A0A3S0N6U5_9FLAO</name>
<dbReference type="GO" id="GO:0003824">
    <property type="term" value="F:catalytic activity"/>
    <property type="evidence" value="ECO:0007669"/>
    <property type="project" value="UniProtKB-ARBA"/>
</dbReference>
<evidence type="ECO:0008006" key="3">
    <source>
        <dbReference type="Google" id="ProtNLM"/>
    </source>
</evidence>
<protein>
    <recommendedName>
        <fullName evidence="3">Carbohydrate kinase PfkB domain-containing protein</fullName>
    </recommendedName>
</protein>
<evidence type="ECO:0000313" key="2">
    <source>
        <dbReference type="Proteomes" id="UP000276953"/>
    </source>
</evidence>
<sequence length="82" mass="9049">MPGGGKIANTFRFTNGEQVNYFATLFTDGQLLISEKYNSDKIEERVGSGDSFMAALIHGILKENPDQQILEDATKVAFKSFS</sequence>
<dbReference type="Gene3D" id="3.40.1190.20">
    <property type="match status" value="1"/>
</dbReference>
<organism evidence="1 2">
    <name type="scientific">Chryseobacterium arthrosphaerae</name>
    <dbReference type="NCBI Taxonomy" id="651561"/>
    <lineage>
        <taxon>Bacteria</taxon>
        <taxon>Pseudomonadati</taxon>
        <taxon>Bacteroidota</taxon>
        <taxon>Flavobacteriia</taxon>
        <taxon>Flavobacteriales</taxon>
        <taxon>Weeksellaceae</taxon>
        <taxon>Chryseobacterium group</taxon>
        <taxon>Chryseobacterium</taxon>
    </lineage>
</organism>
<dbReference type="AlphaFoldDB" id="A0A3S0N6U5"/>
<evidence type="ECO:0000313" key="1">
    <source>
        <dbReference type="EMBL" id="RTZ50436.1"/>
    </source>
</evidence>
<proteinExistence type="predicted"/>
<reference evidence="1 2" key="1">
    <citation type="submission" date="2018-12" db="EMBL/GenBank/DDBJ databases">
        <title>Draft Genome Sequence of Chryseobacterium arthrosphaerae strain ED882-96 Isolated from the Blood of a Patient with Liver Cirrhosis in Taiwan.</title>
        <authorList>
            <person name="Lin J.-N."/>
            <person name="Lai C.-H."/>
            <person name="Yang C.-H."/>
            <person name="Huang Y.-H."/>
        </authorList>
    </citation>
    <scope>NUCLEOTIDE SEQUENCE [LARGE SCALE GENOMIC DNA]</scope>
    <source>
        <strain evidence="1 2">ED882-96</strain>
    </source>
</reference>
<dbReference type="SUPFAM" id="SSF53613">
    <property type="entry name" value="Ribokinase-like"/>
    <property type="match status" value="1"/>
</dbReference>
<dbReference type="EMBL" id="RYFC01000001">
    <property type="protein sequence ID" value="RTZ50436.1"/>
    <property type="molecule type" value="Genomic_DNA"/>
</dbReference>
<dbReference type="InterPro" id="IPR029056">
    <property type="entry name" value="Ribokinase-like"/>
</dbReference>
<dbReference type="Proteomes" id="UP000276953">
    <property type="component" value="Unassembled WGS sequence"/>
</dbReference>
<gene>
    <name evidence="1" type="ORF">EJ377_01360</name>
</gene>